<dbReference type="VEuPathDB" id="FungiDB:SCHCODRAFT_02491478"/>
<evidence type="ECO:0000256" key="1">
    <source>
        <dbReference type="SAM" id="MobiDB-lite"/>
    </source>
</evidence>
<dbReference type="InParanoid" id="D8PX67"/>
<dbReference type="OrthoDB" id="4742101at2759"/>
<sequence>MFSTTSPMSPRASMSSQSPTSTANDAQDTARVVLDLPDLTEPITITCLTSWLLKCEIRFRRYNAWNKEELTDLQKITEATDKLEIDSSPRLAAFLTRQGERLLQSTWAEFKGAIMAAMHPNVKMDSLKEFHDIYQGEDSFEEYATRLSLAQEAVNSSAMKMVDYHVNDFLFKSILLFHAHPLLRLRVLALPMFDLAAITVPDLTVALSKSWDSLVAEGLVAPSPSASFNADGTIATRAPSKPASRVLWSNSEWIDFLLSSEGMNTLWADDTPPNLRPQHNVMTYLLDPLTDNDDDFAYSYKRWLAAFVAWRALLGGLPSIASHPFYKYSALTERVKLLYPKGNWDFNRVRLDFFIILVMTDFATFQKFVEEVVDSEGKNVEKGLTYEDWFEMFEDFRSVDDAMNDAWDVIERSPIFEDEEDDQGQGPDNGSN</sequence>
<dbReference type="GeneID" id="9586496"/>
<keyword evidence="3" id="KW-1185">Reference proteome</keyword>
<reference evidence="2 3" key="1">
    <citation type="journal article" date="2010" name="Nat. Biotechnol.">
        <title>Genome sequence of the model mushroom Schizophyllum commune.</title>
        <authorList>
            <person name="Ohm R.A."/>
            <person name="de Jong J.F."/>
            <person name="Lugones L.G."/>
            <person name="Aerts A."/>
            <person name="Kothe E."/>
            <person name="Stajich J.E."/>
            <person name="de Vries R.P."/>
            <person name="Record E."/>
            <person name="Levasseur A."/>
            <person name="Baker S.E."/>
            <person name="Bartholomew K.A."/>
            <person name="Coutinho P.M."/>
            <person name="Erdmann S."/>
            <person name="Fowler T.J."/>
            <person name="Gathman A.C."/>
            <person name="Lombard V."/>
            <person name="Henrissat B."/>
            <person name="Knabe N."/>
            <person name="Kuees U."/>
            <person name="Lilly W.W."/>
            <person name="Lindquist E."/>
            <person name="Lucas S."/>
            <person name="Magnuson J.K."/>
            <person name="Piumi F."/>
            <person name="Raudaskoski M."/>
            <person name="Salamov A."/>
            <person name="Schmutz J."/>
            <person name="Schwarze F.W.M.R."/>
            <person name="vanKuyk P.A."/>
            <person name="Horton J.S."/>
            <person name="Grigoriev I.V."/>
            <person name="Woesten H.A.B."/>
        </authorList>
    </citation>
    <scope>NUCLEOTIDE SEQUENCE [LARGE SCALE GENOMIC DNA]</scope>
    <source>
        <strain evidence="3">H4-8 / FGSC 9210</strain>
    </source>
</reference>
<feature type="region of interest" description="Disordered" evidence="1">
    <location>
        <begin position="1"/>
        <end position="26"/>
    </location>
</feature>
<protein>
    <submittedName>
        <fullName evidence="2">Expressed protein</fullName>
    </submittedName>
</protein>
<dbReference type="EMBL" id="GL377304">
    <property type="protein sequence ID" value="EFI99615.1"/>
    <property type="molecule type" value="Genomic_DNA"/>
</dbReference>
<dbReference type="AlphaFoldDB" id="D8PX67"/>
<evidence type="ECO:0000313" key="2">
    <source>
        <dbReference type="EMBL" id="EFI99615.1"/>
    </source>
</evidence>
<dbReference type="STRING" id="578458.D8PX67"/>
<gene>
    <name evidence="2" type="ORF">SCHCODRAFT_107073</name>
</gene>
<organism evidence="3">
    <name type="scientific">Schizophyllum commune (strain H4-8 / FGSC 9210)</name>
    <name type="common">Split gill fungus</name>
    <dbReference type="NCBI Taxonomy" id="578458"/>
    <lineage>
        <taxon>Eukaryota</taxon>
        <taxon>Fungi</taxon>
        <taxon>Dikarya</taxon>
        <taxon>Basidiomycota</taxon>
        <taxon>Agaricomycotina</taxon>
        <taxon>Agaricomycetes</taxon>
        <taxon>Agaricomycetidae</taxon>
        <taxon>Agaricales</taxon>
        <taxon>Schizophyllaceae</taxon>
        <taxon>Schizophyllum</taxon>
    </lineage>
</organism>
<proteinExistence type="predicted"/>
<accession>D8PX67</accession>
<feature type="non-terminal residue" evidence="2">
    <location>
        <position position="432"/>
    </location>
</feature>
<dbReference type="KEGG" id="scm:SCHCO_02491478"/>
<dbReference type="HOGENOM" id="CLU_634851_0_0_1"/>
<evidence type="ECO:0000313" key="3">
    <source>
        <dbReference type="Proteomes" id="UP000007431"/>
    </source>
</evidence>
<dbReference type="RefSeq" id="XP_003034518.1">
    <property type="nucleotide sequence ID" value="XM_003034472.1"/>
</dbReference>
<name>D8PX67_SCHCM</name>
<dbReference type="Proteomes" id="UP000007431">
    <property type="component" value="Unassembled WGS sequence"/>
</dbReference>